<dbReference type="InterPro" id="IPR015433">
    <property type="entry name" value="PI3/4_kinase"/>
</dbReference>
<sequence>MPPSSGELWGLHLMPPRVAVDCLLPTGILITLECLREATLASIKIHLFKEAKKYPLARLLQEETAYIFVSITQDAEQEEFYDETRRLCELRLFQPLLKVIEPEGNREEKMVNYDITMALGMSVNDFDSVKDLEVVDFRRNILYMCKEVIENREAGGMETQSLHVYPPSVESSSELPDHIASKLDNGCVIICIWVISAAGDKQKYTVKITHDAMPIDLIAETIRKKTRSMDLTPTQQQRCVEEYKGTYVLKVCGCGEYLLGNYPITQYKFLQQCIIKGTLPQLMLMSKESVYNTIPKNEFVMPSYSRRHGGTVDANIISLWEVEVFLRIRIICATYVNAKEFDKIHVHSGIYHGNESLCECVNTKQVPCSTPLWNEWLTYNLRVQDIPRNARLCLSICSTSRRKARKEEKVALAWGNVNLFDYLNRLQSGNMSLYLWPVPQEADGILFPFRRTGSNPDMDMPCLELEFDRLATNPVTFPSYTEIQGLVREIMDTDSCAVPTDKDVERLDIVITKDPLSTLEMTLQDKELLWKH</sequence>
<dbReference type="SMART" id="SM00144">
    <property type="entry name" value="PI3K_rbd"/>
    <property type="match status" value="1"/>
</dbReference>
<accession>A0ABM0M9F1</accession>
<reference evidence="6" key="1">
    <citation type="submission" date="2025-08" db="UniProtKB">
        <authorList>
            <consortium name="RefSeq"/>
        </authorList>
    </citation>
    <scope>IDENTIFICATION</scope>
    <source>
        <tissue evidence="6">Testes</tissue>
    </source>
</reference>
<feature type="non-terminal residue" evidence="6">
    <location>
        <position position="532"/>
    </location>
</feature>
<evidence type="ECO:0000313" key="5">
    <source>
        <dbReference type="Proteomes" id="UP000694865"/>
    </source>
</evidence>
<feature type="domain" description="PI3K-ABD" evidence="2">
    <location>
        <begin position="14"/>
        <end position="103"/>
    </location>
</feature>
<dbReference type="InterPro" id="IPR029071">
    <property type="entry name" value="Ubiquitin-like_domsf"/>
</dbReference>
<name>A0ABM0M9F1_SACKO</name>
<evidence type="ECO:0000313" key="6">
    <source>
        <dbReference type="RefSeq" id="XP_006816642.1"/>
    </source>
</evidence>
<dbReference type="InterPro" id="IPR002420">
    <property type="entry name" value="PI3K-type_C2_dom"/>
</dbReference>
<dbReference type="Proteomes" id="UP000694865">
    <property type="component" value="Unplaced"/>
</dbReference>
<dbReference type="SUPFAM" id="SSF54236">
    <property type="entry name" value="Ubiquitin-like"/>
    <property type="match status" value="1"/>
</dbReference>
<proteinExistence type="inferred from homology"/>
<dbReference type="InterPro" id="IPR003113">
    <property type="entry name" value="PI3K_ABD"/>
</dbReference>
<gene>
    <name evidence="6" type="primary">LOC100377675</name>
</gene>
<dbReference type="RefSeq" id="XP_006816642.1">
    <property type="nucleotide sequence ID" value="XM_006816579.1"/>
</dbReference>
<dbReference type="Pfam" id="PF00792">
    <property type="entry name" value="PI3K_C2"/>
    <property type="match status" value="1"/>
</dbReference>
<dbReference type="InterPro" id="IPR000341">
    <property type="entry name" value="PI3K_Ras-bd_dom"/>
</dbReference>
<feature type="domain" description="C2 PI3K-type" evidence="4">
    <location>
        <begin position="322"/>
        <end position="478"/>
    </location>
</feature>
<feature type="domain" description="PI3K-RBD" evidence="3">
    <location>
        <begin position="185"/>
        <end position="286"/>
    </location>
</feature>
<dbReference type="InterPro" id="IPR035892">
    <property type="entry name" value="C2_domain_sf"/>
</dbReference>
<dbReference type="Gene3D" id="2.60.40.150">
    <property type="entry name" value="C2 domain"/>
    <property type="match status" value="1"/>
</dbReference>
<dbReference type="Pfam" id="PF02192">
    <property type="entry name" value="PI3K_p85B"/>
    <property type="match status" value="1"/>
</dbReference>
<evidence type="ECO:0000256" key="1">
    <source>
        <dbReference type="PROSITE-ProRule" id="PRU00880"/>
    </source>
</evidence>
<evidence type="ECO:0000259" key="2">
    <source>
        <dbReference type="PROSITE" id="PS51544"/>
    </source>
</evidence>
<organism evidence="5 6">
    <name type="scientific">Saccoglossus kowalevskii</name>
    <name type="common">Acorn worm</name>
    <dbReference type="NCBI Taxonomy" id="10224"/>
    <lineage>
        <taxon>Eukaryota</taxon>
        <taxon>Metazoa</taxon>
        <taxon>Hemichordata</taxon>
        <taxon>Enteropneusta</taxon>
        <taxon>Harrimaniidae</taxon>
        <taxon>Saccoglossus</taxon>
    </lineage>
</organism>
<dbReference type="SMART" id="SM00143">
    <property type="entry name" value="PI3K_p85B"/>
    <property type="match status" value="1"/>
</dbReference>
<evidence type="ECO:0000259" key="3">
    <source>
        <dbReference type="PROSITE" id="PS51546"/>
    </source>
</evidence>
<dbReference type="PROSITE" id="PS51546">
    <property type="entry name" value="PI3K_RBD"/>
    <property type="match status" value="1"/>
</dbReference>
<evidence type="ECO:0000259" key="4">
    <source>
        <dbReference type="PROSITE" id="PS51547"/>
    </source>
</evidence>
<dbReference type="PROSITE" id="PS51544">
    <property type="entry name" value="PI3K_ABD"/>
    <property type="match status" value="1"/>
</dbReference>
<dbReference type="GeneID" id="100377675"/>
<dbReference type="PROSITE" id="PS51547">
    <property type="entry name" value="C2_PI3K"/>
    <property type="match status" value="1"/>
</dbReference>
<dbReference type="SMART" id="SM00142">
    <property type="entry name" value="PI3K_C2"/>
    <property type="match status" value="1"/>
</dbReference>
<dbReference type="PANTHER" id="PTHR10048:SF111">
    <property type="entry name" value="PHOSPHATIDYLINOSITOL 3-KINASE AGE-1"/>
    <property type="match status" value="1"/>
</dbReference>
<dbReference type="Pfam" id="PF00794">
    <property type="entry name" value="PI3K_rbd"/>
    <property type="match status" value="1"/>
</dbReference>
<dbReference type="PANTHER" id="PTHR10048">
    <property type="entry name" value="PHOSPHATIDYLINOSITOL KINASE"/>
    <property type="match status" value="1"/>
</dbReference>
<dbReference type="SUPFAM" id="SSF49562">
    <property type="entry name" value="C2 domain (Calcium/lipid-binding domain, CaLB)"/>
    <property type="match status" value="1"/>
</dbReference>
<comment type="similarity">
    <text evidence="1">Belongs to the PI3/PI4-kinase family.</text>
</comment>
<protein>
    <submittedName>
        <fullName evidence="6">Phosphatidylinositol 4,5-bisphosphate 3-kinase catalytic subunit alpha isoform-like</fullName>
    </submittedName>
</protein>
<keyword evidence="5" id="KW-1185">Reference proteome</keyword>
<dbReference type="Gene3D" id="3.10.20.90">
    <property type="entry name" value="Phosphatidylinositol 3-kinase Catalytic Subunit, Chain A, domain 1"/>
    <property type="match status" value="2"/>
</dbReference>